<evidence type="ECO:0000259" key="3">
    <source>
        <dbReference type="Pfam" id="PF03527"/>
    </source>
</evidence>
<dbReference type="PRINTS" id="PR00394">
    <property type="entry name" value="RHSPROTEIN"/>
</dbReference>
<dbReference type="InterPro" id="IPR050708">
    <property type="entry name" value="T6SS_VgrG/RHS"/>
</dbReference>
<feature type="compositionally biased region" description="Basic and acidic residues" evidence="2">
    <location>
        <begin position="53"/>
        <end position="67"/>
    </location>
</feature>
<accession>A0AB38FR69</accession>
<dbReference type="PANTHER" id="PTHR32305">
    <property type="match status" value="1"/>
</dbReference>
<comment type="caution">
    <text evidence="4">The sequence shown here is derived from an EMBL/GenBank/DDBJ whole genome shotgun (WGS) entry which is preliminary data.</text>
</comment>
<evidence type="ECO:0000256" key="2">
    <source>
        <dbReference type="SAM" id="MobiDB-lite"/>
    </source>
</evidence>
<evidence type="ECO:0000256" key="1">
    <source>
        <dbReference type="ARBA" id="ARBA00009455"/>
    </source>
</evidence>
<gene>
    <name evidence="4" type="primary">wapA_2</name>
    <name evidence="4" type="ORF">NCTC11967_00476</name>
</gene>
<sequence length="402" mass="42918">MPYETWYGWEGDRLTTVQTSQSRIQTVYAAGSFTPLVRVETEAAEQAKAQHRSLAERLSQEGSEDGREVQFPAALTAMLDRLEGELRRNAVSEESQQWLAGFGLTVAQMAGQLEPYDEPERKIHLYHCDHRGLPLALVSPDNTLAWRAEYDEWGNQLSEESPEHLEQQIRLPGQQYDEESGLHYNRHRYYDPGLGRYITQDPIGLRGGLNSYKYPLDPVSRVDPLGLIDFPGYNTSWGNSVGGISNEVSKGDMSYGDGARAIQEQSGPHYSPPIFSVSADGGVSAYGIFGGSVSAGITTGNGDKGLDICVYITNCQGAGTGAAGGASISGSVSNAPPGSGVSYYGGATTDVGFLVNGAATVLTELNKNGDPVHISTGLSGGVGGGSFGGLITCQQYTKCLVN</sequence>
<evidence type="ECO:0000313" key="4">
    <source>
        <dbReference type="EMBL" id="SQA60296.1"/>
    </source>
</evidence>
<evidence type="ECO:0000313" key="5">
    <source>
        <dbReference type="Proteomes" id="UP000251313"/>
    </source>
</evidence>
<dbReference type="EMBL" id="UAVL01000001">
    <property type="protein sequence ID" value="SQA60296.1"/>
    <property type="molecule type" value="Genomic_DNA"/>
</dbReference>
<dbReference type="Gene3D" id="2.180.10.10">
    <property type="entry name" value="RHS repeat-associated core"/>
    <property type="match status" value="1"/>
</dbReference>
<comment type="similarity">
    <text evidence="1">Belongs to the RHS family.</text>
</comment>
<organism evidence="4 5">
    <name type="scientific">Yokenella regensburgei</name>
    <dbReference type="NCBI Taxonomy" id="158877"/>
    <lineage>
        <taxon>Bacteria</taxon>
        <taxon>Pseudomonadati</taxon>
        <taxon>Pseudomonadota</taxon>
        <taxon>Gammaproteobacteria</taxon>
        <taxon>Enterobacterales</taxon>
        <taxon>Enterobacteriaceae</taxon>
        <taxon>Yokenella</taxon>
    </lineage>
</organism>
<proteinExistence type="inferred from homology"/>
<protein>
    <submittedName>
        <fullName evidence="4">Cell wall-associated polypeptide CWBP200</fullName>
    </submittedName>
</protein>
<dbReference type="AlphaFoldDB" id="A0AB38FR69"/>
<dbReference type="Proteomes" id="UP000251313">
    <property type="component" value="Unassembled WGS sequence"/>
</dbReference>
<dbReference type="Pfam" id="PF03527">
    <property type="entry name" value="RHS"/>
    <property type="match status" value="1"/>
</dbReference>
<reference evidence="4 5" key="1">
    <citation type="submission" date="2018-06" db="EMBL/GenBank/DDBJ databases">
        <authorList>
            <consortium name="Pathogen Informatics"/>
            <person name="Doyle S."/>
        </authorList>
    </citation>
    <scope>NUCLEOTIDE SEQUENCE [LARGE SCALE GENOMIC DNA]</scope>
    <source>
        <strain evidence="4 5">NCTC11967</strain>
    </source>
</reference>
<feature type="domain" description="RHS protein conserved region" evidence="3">
    <location>
        <begin position="123"/>
        <end position="159"/>
    </location>
</feature>
<dbReference type="NCBIfam" id="TIGR03696">
    <property type="entry name" value="Rhs_assc_core"/>
    <property type="match status" value="1"/>
</dbReference>
<feature type="region of interest" description="Disordered" evidence="2">
    <location>
        <begin position="48"/>
        <end position="67"/>
    </location>
</feature>
<dbReference type="PANTHER" id="PTHR32305:SF15">
    <property type="entry name" value="PROTEIN RHSA-RELATED"/>
    <property type="match status" value="1"/>
</dbReference>
<dbReference type="InterPro" id="IPR001826">
    <property type="entry name" value="RHS"/>
</dbReference>
<dbReference type="InterPro" id="IPR022385">
    <property type="entry name" value="Rhs_assc_core"/>
</dbReference>
<name>A0AB38FR69_9ENTR</name>